<organism evidence="13 14">
    <name type="scientific">Lupinus luteus</name>
    <name type="common">European yellow lupine</name>
    <dbReference type="NCBI Taxonomy" id="3873"/>
    <lineage>
        <taxon>Eukaryota</taxon>
        <taxon>Viridiplantae</taxon>
        <taxon>Streptophyta</taxon>
        <taxon>Embryophyta</taxon>
        <taxon>Tracheophyta</taxon>
        <taxon>Spermatophyta</taxon>
        <taxon>Magnoliopsida</taxon>
        <taxon>eudicotyledons</taxon>
        <taxon>Gunneridae</taxon>
        <taxon>Pentapetalae</taxon>
        <taxon>rosids</taxon>
        <taxon>fabids</taxon>
        <taxon>Fabales</taxon>
        <taxon>Fabaceae</taxon>
        <taxon>Papilionoideae</taxon>
        <taxon>50 kb inversion clade</taxon>
        <taxon>genistoids sensu lato</taxon>
        <taxon>core genistoids</taxon>
        <taxon>Genisteae</taxon>
        <taxon>Lupinus</taxon>
    </lineage>
</organism>
<feature type="compositionally biased region" description="Polar residues" evidence="8">
    <location>
        <begin position="526"/>
        <end position="536"/>
    </location>
</feature>
<feature type="domain" description="Mechanosensitive ion channel protein 2/3 C-terminal" evidence="11">
    <location>
        <begin position="355"/>
        <end position="441"/>
    </location>
</feature>
<feature type="region of interest" description="Disordered" evidence="8">
    <location>
        <begin position="494"/>
        <end position="639"/>
    </location>
</feature>
<dbReference type="InterPro" id="IPR006685">
    <property type="entry name" value="MscS_channel_2nd"/>
</dbReference>
<evidence type="ECO:0000256" key="3">
    <source>
        <dbReference type="ARBA" id="ARBA00022692"/>
    </source>
</evidence>
<dbReference type="Pfam" id="PF24956">
    <property type="entry name" value="Msl2-3_C"/>
    <property type="match status" value="1"/>
</dbReference>
<feature type="region of interest" description="Disordered" evidence="8">
    <location>
        <begin position="669"/>
        <end position="696"/>
    </location>
</feature>
<evidence type="ECO:0000259" key="12">
    <source>
        <dbReference type="Pfam" id="PF25237"/>
    </source>
</evidence>
<evidence type="ECO:0000256" key="4">
    <source>
        <dbReference type="ARBA" id="ARBA00022989"/>
    </source>
</evidence>
<dbReference type="PANTHER" id="PTHR43634">
    <property type="entry name" value="OW CONDUCTANCE MECHANOSENSITIVE CHANNEL"/>
    <property type="match status" value="1"/>
</dbReference>
<reference evidence="13 14" key="1">
    <citation type="submission" date="2024-03" db="EMBL/GenBank/DDBJ databases">
        <authorList>
            <person name="Martinez-Hernandez J."/>
        </authorList>
    </citation>
    <scope>NUCLEOTIDE SEQUENCE [LARGE SCALE GENOMIC DNA]</scope>
</reference>
<feature type="compositionally biased region" description="Polar residues" evidence="8">
    <location>
        <begin position="685"/>
        <end position="696"/>
    </location>
</feature>
<evidence type="ECO:0000256" key="8">
    <source>
        <dbReference type="SAM" id="MobiDB-lite"/>
    </source>
</evidence>
<feature type="compositionally biased region" description="Polar residues" evidence="8">
    <location>
        <begin position="543"/>
        <end position="554"/>
    </location>
</feature>
<evidence type="ECO:0000256" key="5">
    <source>
        <dbReference type="ARBA" id="ARBA00023065"/>
    </source>
</evidence>
<comment type="similarity">
    <text evidence="2">Belongs to the MscS (TC 1.A.23) family.</text>
</comment>
<dbReference type="PANTHER" id="PTHR43634:SF16">
    <property type="entry name" value="MECHANOSENSITIVE ION CHANNEL PROTEIN 2, CHLOROPLASTIC"/>
    <property type="match status" value="1"/>
</dbReference>
<keyword evidence="3 9" id="KW-0812">Transmembrane</keyword>
<dbReference type="Gene3D" id="2.30.30.60">
    <property type="match status" value="1"/>
</dbReference>
<dbReference type="InterPro" id="IPR023408">
    <property type="entry name" value="MscS_beta-dom_sf"/>
</dbReference>
<feature type="domain" description="Mechanosensitive channel protein 2/3 transmembrane" evidence="12">
    <location>
        <begin position="150"/>
        <end position="278"/>
    </location>
</feature>
<feature type="domain" description="Mechanosensitive ion channel MscS" evidence="10">
    <location>
        <begin position="280"/>
        <end position="350"/>
    </location>
</feature>
<dbReference type="GO" id="GO:0034220">
    <property type="term" value="P:monoatomic ion transmembrane transport"/>
    <property type="evidence" value="ECO:0007669"/>
    <property type="project" value="UniProtKB-KW"/>
</dbReference>
<evidence type="ECO:0000256" key="7">
    <source>
        <dbReference type="ARBA" id="ARBA00023303"/>
    </source>
</evidence>
<evidence type="ECO:0000259" key="10">
    <source>
        <dbReference type="Pfam" id="PF00924"/>
    </source>
</evidence>
<feature type="transmembrane region" description="Helical" evidence="9">
    <location>
        <begin position="107"/>
        <end position="125"/>
    </location>
</feature>
<evidence type="ECO:0000259" key="11">
    <source>
        <dbReference type="Pfam" id="PF24956"/>
    </source>
</evidence>
<protein>
    <submittedName>
        <fullName evidence="13">Uncharacterized protein</fullName>
    </submittedName>
</protein>
<evidence type="ECO:0000256" key="1">
    <source>
        <dbReference type="ARBA" id="ARBA00004141"/>
    </source>
</evidence>
<proteinExistence type="inferred from homology"/>
<evidence type="ECO:0000256" key="9">
    <source>
        <dbReference type="SAM" id="Phobius"/>
    </source>
</evidence>
<name>A0AAV1W8L0_LUPLU</name>
<evidence type="ECO:0000256" key="2">
    <source>
        <dbReference type="ARBA" id="ARBA00008017"/>
    </source>
</evidence>
<keyword evidence="5" id="KW-0406">Ion transport</keyword>
<feature type="compositionally biased region" description="Basic and acidic residues" evidence="8">
    <location>
        <begin position="555"/>
        <end position="570"/>
    </location>
</feature>
<keyword evidence="7" id="KW-0407">Ion channel</keyword>
<comment type="caution">
    <text evidence="13">The sequence shown here is derived from an EMBL/GenBank/DDBJ whole genome shotgun (WGS) entry which is preliminary data.</text>
</comment>
<dbReference type="InterPro" id="IPR057483">
    <property type="entry name" value="MSL2/3_TM_dom"/>
</dbReference>
<evidence type="ECO:0000313" key="14">
    <source>
        <dbReference type="Proteomes" id="UP001497480"/>
    </source>
</evidence>
<dbReference type="Pfam" id="PF00924">
    <property type="entry name" value="MS_channel_2nd"/>
    <property type="match status" value="1"/>
</dbReference>
<feature type="compositionally biased region" description="Basic and acidic residues" evidence="8">
    <location>
        <begin position="506"/>
        <end position="517"/>
    </location>
</feature>
<comment type="subcellular location">
    <subcellularLocation>
        <location evidence="1">Membrane</location>
        <topology evidence="1">Multi-pass membrane protein</topology>
    </subcellularLocation>
</comment>
<evidence type="ECO:0000256" key="6">
    <source>
        <dbReference type="ARBA" id="ARBA00023136"/>
    </source>
</evidence>
<dbReference type="Pfam" id="PF25237">
    <property type="entry name" value="MSL2_3"/>
    <property type="match status" value="1"/>
</dbReference>
<evidence type="ECO:0000313" key="13">
    <source>
        <dbReference type="EMBL" id="CAL0305600.1"/>
    </source>
</evidence>
<dbReference type="SUPFAM" id="SSF50182">
    <property type="entry name" value="Sm-like ribonucleoproteins"/>
    <property type="match status" value="1"/>
</dbReference>
<keyword evidence="5" id="KW-0813">Transport</keyword>
<keyword evidence="14" id="KW-1185">Reference proteome</keyword>
<dbReference type="AlphaFoldDB" id="A0AAV1W8L0"/>
<dbReference type="InterPro" id="IPR010920">
    <property type="entry name" value="LSM_dom_sf"/>
</dbReference>
<dbReference type="Gene3D" id="1.10.287.1260">
    <property type="match status" value="1"/>
</dbReference>
<keyword evidence="6 9" id="KW-0472">Membrane</keyword>
<dbReference type="Proteomes" id="UP001497480">
    <property type="component" value="Unassembled WGS sequence"/>
</dbReference>
<dbReference type="EMBL" id="CAXHTB010000004">
    <property type="protein sequence ID" value="CAL0305600.1"/>
    <property type="molecule type" value="Genomic_DNA"/>
</dbReference>
<dbReference type="GO" id="GO:0016020">
    <property type="term" value="C:membrane"/>
    <property type="evidence" value="ECO:0007669"/>
    <property type="project" value="UniProtKB-SubCell"/>
</dbReference>
<gene>
    <name evidence="13" type="ORF">LLUT_LOCUS6660</name>
</gene>
<dbReference type="InterPro" id="IPR045042">
    <property type="entry name" value="YnaI-like"/>
</dbReference>
<keyword evidence="4 9" id="KW-1133">Transmembrane helix</keyword>
<dbReference type="InterPro" id="IPR056876">
    <property type="entry name" value="Msl2-3_C"/>
</dbReference>
<accession>A0AAV1W8L0</accession>
<sequence>MAYLGPMQLSCDARLCSTSSSNRNPLGVSRIHLATINLLPHHRLKQDSSALHLLSRVPTPTRHVPSRCNVYVCRSVLIPGGGSGTPFLKSASVFLTRSYDALRGSPVLLRLIPALGLIAFTVYGLEPLLRLGRILFLQRTDSNWKKSSLRNIMASYFQPLLLWSGAMLICRALDPLVLPSEASQVVKLRLLNFVRSLSTVISFAYCLSSLIQQAQKFFMEANDSSDARTMGFDFAGKALYSAVWVAAMSLFMELLGFSTQKWLTAGGLGTVLLTLAGREIFTNFLSSIMIHATRPFIINEWIQTKIGGYEVSGTIEHVGWWSPTIVRGDDREAVHIPNHKFTVNVVRNLSQKSHWRIKSYIAISHLDVNKINNIVADMRKVLSKNPQVEQQKLHRRVFLENVNPENQALMILISCFVKTSHFEEYLCVKEAMLLDLLRVVSHHRARLATPIRTVQKFYREADSENIPFGDTIFTRSRAASSRFLLIEPPYKVNGDDKVKSSTRPTRINEEKDAKIDETSAPDSKGDQSSAVTSTSPPGAKSVSEAQSQTMGSDSSVEKTPKTVQPKKESAGDAGKGASVPISKNPAQSPVPEVSPDASHESRRGDTASATSSQPKQDEEKSVVSSPSTRPSLEENILLGVALEGSKRTLPIEEDTPSHIPAESQEFAVQLNGSGPPASKDKKDGQISSFPTAKQND</sequence>